<accession>A0A7C2YZH9</accession>
<dbReference type="Proteomes" id="UP000885664">
    <property type="component" value="Unassembled WGS sequence"/>
</dbReference>
<dbReference type="GO" id="GO:0051604">
    <property type="term" value="P:protein maturation"/>
    <property type="evidence" value="ECO:0007669"/>
    <property type="project" value="TreeGrafter"/>
</dbReference>
<dbReference type="InterPro" id="IPR036676">
    <property type="entry name" value="PurM-like_C_sf"/>
</dbReference>
<protein>
    <submittedName>
        <fullName evidence="4">Hydrogenase assembly protein HupF</fullName>
    </submittedName>
</protein>
<evidence type="ECO:0000313" key="4">
    <source>
        <dbReference type="EMBL" id="HEU97713.1"/>
    </source>
</evidence>
<dbReference type="Gene3D" id="3.30.1330.10">
    <property type="entry name" value="PurM-like, N-terminal domain"/>
    <property type="match status" value="1"/>
</dbReference>
<evidence type="ECO:0000256" key="1">
    <source>
        <dbReference type="ARBA" id="ARBA00006243"/>
    </source>
</evidence>
<dbReference type="SUPFAM" id="SSF55326">
    <property type="entry name" value="PurM N-terminal domain-like"/>
    <property type="match status" value="1"/>
</dbReference>
<dbReference type="SUPFAM" id="SSF56042">
    <property type="entry name" value="PurM C-terminal domain-like"/>
    <property type="match status" value="1"/>
</dbReference>
<feature type="domain" description="PurM-like N-terminal" evidence="2">
    <location>
        <begin position="31"/>
        <end position="136"/>
    </location>
</feature>
<evidence type="ECO:0000259" key="3">
    <source>
        <dbReference type="Pfam" id="PF02769"/>
    </source>
</evidence>
<feature type="domain" description="PurM-like C-terminal" evidence="3">
    <location>
        <begin position="150"/>
        <end position="308"/>
    </location>
</feature>
<dbReference type="PIRSF" id="PIRSF005644">
    <property type="entry name" value="Hdrgns_mtr_HypE"/>
    <property type="match status" value="1"/>
</dbReference>
<dbReference type="Pfam" id="PF02769">
    <property type="entry name" value="AIRS_C"/>
    <property type="match status" value="1"/>
</dbReference>
<name>A0A7C2YZH9_9CREN</name>
<dbReference type="AlphaFoldDB" id="A0A7C2YZH9"/>
<dbReference type="InterPro" id="IPR010918">
    <property type="entry name" value="PurM-like_C_dom"/>
</dbReference>
<dbReference type="InterPro" id="IPR016188">
    <property type="entry name" value="PurM-like_N"/>
</dbReference>
<dbReference type="EMBL" id="DSFE01000054">
    <property type="protein sequence ID" value="HEU97713.1"/>
    <property type="molecule type" value="Genomic_DNA"/>
</dbReference>
<dbReference type="PANTHER" id="PTHR30303">
    <property type="entry name" value="HYDROGENASE ISOENZYMES FORMATION PROTEIN HYPE"/>
    <property type="match status" value="1"/>
</dbReference>
<dbReference type="CDD" id="cd06061">
    <property type="entry name" value="PurM-like1"/>
    <property type="match status" value="1"/>
</dbReference>
<comment type="similarity">
    <text evidence="1">Belongs to the HypE family.</text>
</comment>
<dbReference type="InterPro" id="IPR036921">
    <property type="entry name" value="PurM-like_N_sf"/>
</dbReference>
<dbReference type="InterPro" id="IPR011854">
    <property type="entry name" value="HypE"/>
</dbReference>
<reference evidence="4" key="1">
    <citation type="journal article" date="2020" name="mSystems">
        <title>Genome- and Community-Level Interaction Insights into Carbon Utilization and Element Cycling Functions of Hydrothermarchaeota in Hydrothermal Sediment.</title>
        <authorList>
            <person name="Zhou Z."/>
            <person name="Liu Y."/>
            <person name="Xu W."/>
            <person name="Pan J."/>
            <person name="Luo Z.H."/>
            <person name="Li M."/>
        </authorList>
    </citation>
    <scope>NUCLEOTIDE SEQUENCE [LARGE SCALE GENOMIC DNA]</scope>
    <source>
        <strain evidence="4">SpSt-1259</strain>
    </source>
</reference>
<dbReference type="Pfam" id="PF00586">
    <property type="entry name" value="AIRS"/>
    <property type="match status" value="1"/>
</dbReference>
<dbReference type="Gene3D" id="3.90.650.10">
    <property type="entry name" value="PurM-like C-terminal domain"/>
    <property type="match status" value="1"/>
</dbReference>
<evidence type="ECO:0000259" key="2">
    <source>
        <dbReference type="Pfam" id="PF00586"/>
    </source>
</evidence>
<gene>
    <name evidence="4" type="ORF">ENO36_02510</name>
</gene>
<proteinExistence type="inferred from homology"/>
<sequence>MPGKLPVELLQRAFFSNIGKGDRVILPPMVGGDAGVIDIEGYELLAAHSDPITASHSRIGWLSIHIAANDIAASGFKPSWFITTLILPEGTKEEAILSIATDMKKAITELGGSLLGGHTEFSSAVSRAVIITTALGAGKREDMTPTSNAKPGDFLIMTKKAALEATSIAAHDLSQLLLERGLTISEIVEAKRYIDEISVVPEARILSSNRLANAMHDPTEGGIAAAAFEISYASGWAVELWKEPVTISDISKKILETLGVDPLFSLSSGTLLASIPPHKLETALQALSSAGIEASVIGKVLEKRERKLYLIKGGNIEMVISEIPQDDFIKRLSELGATEK</sequence>
<organism evidence="4">
    <name type="scientific">Fervidicoccus fontis</name>
    <dbReference type="NCBI Taxonomy" id="683846"/>
    <lineage>
        <taxon>Archaea</taxon>
        <taxon>Thermoproteota</taxon>
        <taxon>Thermoprotei</taxon>
        <taxon>Fervidicoccales</taxon>
        <taxon>Fervidicoccaceae</taxon>
        <taxon>Fervidicoccus</taxon>
    </lineage>
</organism>
<dbReference type="PANTHER" id="PTHR30303:SF4">
    <property type="entry name" value="HYDROGENASE EXPRESSION_FORMATION PROTEIN HYPE"/>
    <property type="match status" value="1"/>
</dbReference>
<comment type="caution">
    <text evidence="4">The sequence shown here is derived from an EMBL/GenBank/DDBJ whole genome shotgun (WGS) entry which is preliminary data.</text>
</comment>